<dbReference type="GO" id="GO:0004930">
    <property type="term" value="F:G protein-coupled receptor activity"/>
    <property type="evidence" value="ECO:0007669"/>
    <property type="project" value="UniProtKB-KW"/>
</dbReference>
<name>A0A8D2L769_VARKO</name>
<evidence type="ECO:0000313" key="11">
    <source>
        <dbReference type="Ensembl" id="ENSVKKP00000018042.1"/>
    </source>
</evidence>
<dbReference type="PRINTS" id="PR01157">
    <property type="entry name" value="P2YPURNOCPTR"/>
</dbReference>
<evidence type="ECO:0000256" key="6">
    <source>
        <dbReference type="ARBA" id="ARBA00023136"/>
    </source>
</evidence>
<dbReference type="Proteomes" id="UP000694545">
    <property type="component" value="Unplaced"/>
</dbReference>
<keyword evidence="4 9" id="KW-1133">Transmembrane helix</keyword>
<feature type="transmembrane region" description="Helical" evidence="9">
    <location>
        <begin position="65"/>
        <end position="87"/>
    </location>
</feature>
<dbReference type="AlphaFoldDB" id="A0A8D2L769"/>
<dbReference type="Gene3D" id="1.20.1070.10">
    <property type="entry name" value="Rhodopsin 7-helix transmembrane proteins"/>
    <property type="match status" value="1"/>
</dbReference>
<evidence type="ECO:0000259" key="10">
    <source>
        <dbReference type="PROSITE" id="PS50262"/>
    </source>
</evidence>
<dbReference type="GO" id="GO:0005886">
    <property type="term" value="C:plasma membrane"/>
    <property type="evidence" value="ECO:0007669"/>
    <property type="project" value="UniProtKB-SubCell"/>
</dbReference>
<dbReference type="PANTHER" id="PTHR24231">
    <property type="entry name" value="PURINOCEPTOR-RELATED G-PROTEIN COUPLED RECEPTOR"/>
    <property type="match status" value="1"/>
</dbReference>
<dbReference type="InterPro" id="IPR017452">
    <property type="entry name" value="GPCR_Rhodpsn_7TM"/>
</dbReference>
<keyword evidence="8" id="KW-0807">Transducer</keyword>
<evidence type="ECO:0000256" key="7">
    <source>
        <dbReference type="ARBA" id="ARBA00023170"/>
    </source>
</evidence>
<dbReference type="Pfam" id="PF00001">
    <property type="entry name" value="7tm_1"/>
    <property type="match status" value="1"/>
</dbReference>
<protein>
    <recommendedName>
        <fullName evidence="10">G-protein coupled receptors family 1 profile domain-containing protein</fullName>
    </recommendedName>
</protein>
<organism evidence="11 12">
    <name type="scientific">Varanus komodoensis</name>
    <name type="common">Komodo dragon</name>
    <dbReference type="NCBI Taxonomy" id="61221"/>
    <lineage>
        <taxon>Eukaryota</taxon>
        <taxon>Metazoa</taxon>
        <taxon>Chordata</taxon>
        <taxon>Craniata</taxon>
        <taxon>Vertebrata</taxon>
        <taxon>Euteleostomi</taxon>
        <taxon>Lepidosauria</taxon>
        <taxon>Squamata</taxon>
        <taxon>Bifurcata</taxon>
        <taxon>Unidentata</taxon>
        <taxon>Episquamata</taxon>
        <taxon>Toxicofera</taxon>
        <taxon>Anguimorpha</taxon>
        <taxon>Paleoanguimorpha</taxon>
        <taxon>Varanoidea</taxon>
        <taxon>Varanidae</taxon>
        <taxon>Varanus</taxon>
    </lineage>
</organism>
<feature type="transmembrane region" description="Helical" evidence="9">
    <location>
        <begin position="31"/>
        <end position="53"/>
    </location>
</feature>
<feature type="transmembrane region" description="Helical" evidence="9">
    <location>
        <begin position="235"/>
        <end position="253"/>
    </location>
</feature>
<reference evidence="11" key="2">
    <citation type="submission" date="2025-09" db="UniProtKB">
        <authorList>
            <consortium name="Ensembl"/>
        </authorList>
    </citation>
    <scope>IDENTIFICATION</scope>
</reference>
<reference evidence="11" key="1">
    <citation type="submission" date="2025-08" db="UniProtKB">
        <authorList>
            <consortium name="Ensembl"/>
        </authorList>
    </citation>
    <scope>IDENTIFICATION</scope>
</reference>
<dbReference type="PROSITE" id="PS50262">
    <property type="entry name" value="G_PROTEIN_RECEP_F1_2"/>
    <property type="match status" value="1"/>
</dbReference>
<evidence type="ECO:0000256" key="4">
    <source>
        <dbReference type="ARBA" id="ARBA00022989"/>
    </source>
</evidence>
<accession>A0A8D2L769</accession>
<evidence type="ECO:0000313" key="12">
    <source>
        <dbReference type="Proteomes" id="UP000694545"/>
    </source>
</evidence>
<dbReference type="PRINTS" id="PR00237">
    <property type="entry name" value="GPCRRHODOPSN"/>
</dbReference>
<evidence type="ECO:0000256" key="1">
    <source>
        <dbReference type="ARBA" id="ARBA00004651"/>
    </source>
</evidence>
<feature type="transmembrane region" description="Helical" evidence="9">
    <location>
        <begin position="107"/>
        <end position="130"/>
    </location>
</feature>
<dbReference type="InterPro" id="IPR000276">
    <property type="entry name" value="GPCR_Rhodpsn"/>
</dbReference>
<evidence type="ECO:0000256" key="5">
    <source>
        <dbReference type="ARBA" id="ARBA00023040"/>
    </source>
</evidence>
<keyword evidence="6 9" id="KW-0472">Membrane</keyword>
<evidence type="ECO:0000256" key="3">
    <source>
        <dbReference type="ARBA" id="ARBA00022692"/>
    </source>
</evidence>
<feature type="domain" description="G-protein coupled receptors family 1 profile" evidence="10">
    <location>
        <begin position="43"/>
        <end position="295"/>
    </location>
</feature>
<sequence>MANFSSSQSPTATFGNCTDESASFQNIYTSLIYSILFLVCFPGNIIVISTYIFKMRPWKSSTIIMLNLALTDLLYVSCLPFLIHYSINGDNWVFGRFMCKFVQYNFYFNTYSSILFLTCFSLFRCCVVVYPMRCFSIQKQRWAIVACTAIWVASLLAISPMIYLVTTKQSSTRWICMDFTDTEDLKLARWFNWLLTIFAFLLPLGTVTLCYAMIIYTLARGPHTGTAYKQKARNLAIVLLAVFYVCFLPFHILRSVRLELKLHPVNCEVMQQVLNIFTVTKNLASLNPIGNLILYVVLGDNFQQAMLSICKQILKTNKK</sequence>
<keyword evidence="5" id="KW-0297">G-protein coupled receptor</keyword>
<feature type="transmembrane region" description="Helical" evidence="9">
    <location>
        <begin position="190"/>
        <end position="214"/>
    </location>
</feature>
<proteinExistence type="predicted"/>
<dbReference type="OMA" id="CFYFNMY"/>
<dbReference type="Ensembl" id="ENSVKKT00000018502.1">
    <property type="protein sequence ID" value="ENSVKKP00000018042.1"/>
    <property type="gene ID" value="ENSVKKG00000012325.1"/>
</dbReference>
<comment type="subcellular location">
    <subcellularLocation>
        <location evidence="1">Cell membrane</location>
        <topology evidence="1">Multi-pass membrane protein</topology>
    </subcellularLocation>
</comment>
<evidence type="ECO:0000256" key="2">
    <source>
        <dbReference type="ARBA" id="ARBA00022475"/>
    </source>
</evidence>
<keyword evidence="2" id="KW-1003">Cell membrane</keyword>
<dbReference type="SUPFAM" id="SSF81321">
    <property type="entry name" value="Family A G protein-coupled receptor-like"/>
    <property type="match status" value="1"/>
</dbReference>
<evidence type="ECO:0000256" key="8">
    <source>
        <dbReference type="ARBA" id="ARBA00023224"/>
    </source>
</evidence>
<keyword evidence="3 9" id="KW-0812">Transmembrane</keyword>
<dbReference type="PANTHER" id="PTHR24231:SF15">
    <property type="entry name" value="2-OXOGLUTARATE RECEPTOR 1"/>
    <property type="match status" value="1"/>
</dbReference>
<feature type="transmembrane region" description="Helical" evidence="9">
    <location>
        <begin position="142"/>
        <end position="165"/>
    </location>
</feature>
<keyword evidence="7" id="KW-0675">Receptor</keyword>
<evidence type="ECO:0000256" key="9">
    <source>
        <dbReference type="SAM" id="Phobius"/>
    </source>
</evidence>
<gene>
    <name evidence="11" type="primary">LOC123027272</name>
</gene>
<keyword evidence="12" id="KW-1185">Reference proteome</keyword>